<dbReference type="Gene3D" id="2.160.20.20">
    <property type="match status" value="2"/>
</dbReference>
<dbReference type="KEGG" id="cna:AB433_15040"/>
<dbReference type="InterPro" id="IPR011050">
    <property type="entry name" value="Pectin_lyase_fold/virulence"/>
</dbReference>
<proteinExistence type="predicted"/>
<organism evidence="1 2">
    <name type="scientific">Croceicoccus naphthovorans</name>
    <dbReference type="NCBI Taxonomy" id="1348774"/>
    <lineage>
        <taxon>Bacteria</taxon>
        <taxon>Pseudomonadati</taxon>
        <taxon>Pseudomonadota</taxon>
        <taxon>Alphaproteobacteria</taxon>
        <taxon>Sphingomonadales</taxon>
        <taxon>Erythrobacteraceae</taxon>
        <taxon>Croceicoccus</taxon>
    </lineage>
</organism>
<evidence type="ECO:0000313" key="2">
    <source>
        <dbReference type="Proteomes" id="UP000035287"/>
    </source>
</evidence>
<dbReference type="Pfam" id="PF12951">
    <property type="entry name" value="PATR"/>
    <property type="match status" value="4"/>
</dbReference>
<dbReference type="AlphaFoldDB" id="A0A0G3XHE1"/>
<gene>
    <name evidence="1" type="ORF">AB433_15040</name>
</gene>
<evidence type="ECO:0000313" key="1">
    <source>
        <dbReference type="EMBL" id="AKM10985.1"/>
    </source>
</evidence>
<dbReference type="OrthoDB" id="7195851at2"/>
<dbReference type="STRING" id="1348774.AB433_15040"/>
<name>A0A0G3XHE1_9SPHN</name>
<dbReference type="NCBIfam" id="TIGR02601">
    <property type="entry name" value="autotrns_rpt"/>
    <property type="match status" value="4"/>
</dbReference>
<accession>A0A0G3XHE1</accession>
<dbReference type="PATRIC" id="fig|1348774.3.peg.3161"/>
<dbReference type="SUPFAM" id="SSF51126">
    <property type="entry name" value="Pectin lyase-like"/>
    <property type="match status" value="1"/>
</dbReference>
<dbReference type="InterPro" id="IPR012332">
    <property type="entry name" value="Autotransporter_pectin_lyase_C"/>
</dbReference>
<dbReference type="RefSeq" id="WP_047822127.1">
    <property type="nucleotide sequence ID" value="NZ_CP011770.1"/>
</dbReference>
<keyword evidence="2" id="KW-1185">Reference proteome</keyword>
<reference evidence="1 2" key="1">
    <citation type="submission" date="2015-06" db="EMBL/GenBank/DDBJ databases">
        <authorList>
            <person name="Zeng Y."/>
            <person name="Huang Y."/>
        </authorList>
    </citation>
    <scope>NUCLEOTIDE SEQUENCE [LARGE SCALE GENOMIC DNA]</scope>
    <source>
        <strain evidence="1 2">PQ-2</strain>
    </source>
</reference>
<dbReference type="EMBL" id="CP011770">
    <property type="protein sequence ID" value="AKM10985.1"/>
    <property type="molecule type" value="Genomic_DNA"/>
</dbReference>
<dbReference type="Proteomes" id="UP000035287">
    <property type="component" value="Chromosome"/>
</dbReference>
<sequence>MTQRFRKNRFMASTAILAAAVLPVQSALADPAVYFNEDLNAGLQTFLDTADAADQAYNDANPGATQDSLIFQYDITNISSDRFAVTDTTGTVTVYVQTTLAGAPATNTSTGDEGGDGFTNWSVGYAAGDWMSVVAAGYTLSFYSDASYTTSYDINAVGLHVNDWGTCCTTGNTTPDGSTANASEIYMLFNGSTPLLVGGIGTSIGGEEHFVAAIDDRNNFSSVTLVPNGSGEYFGAGGYLVFSTLQIGSVPAGSSVVTVGTTAGPISGGENATPETVDDGTYEPSMDGGTLAFDSDDSFDTDLTVTGNGGTIDTGTFYVALNGTLTDQSGPSGALIKTGSGTLLLTGMNTFTGGWDIQQGTLAGSTETIVGNAANSGHLLIDQDTDGTFAGDVSGTGSLTKDGDGNVTLTGTNTYTGGTTISGGTLTGSTTSLTGDVLNNAALVIDQDTDGTFAGDVSGAGLLRKDGDGHVTLTGTNTYTGGTTISGGTLTGSTTSLTGDVLNNAALVIDQDTDGTFVGDVSGTGSLIKSGDGNVTLTGTNSYTGGTLIAGAAL</sequence>
<protein>
    <submittedName>
        <fullName evidence="1">Uncharacterized protein</fullName>
    </submittedName>
</protein>
<dbReference type="InterPro" id="IPR013425">
    <property type="entry name" value="Autotrns_rpt"/>
</dbReference>